<dbReference type="InterPro" id="IPR001638">
    <property type="entry name" value="Solute-binding_3/MltF_N"/>
</dbReference>
<feature type="domain" description="Solute-binding protein family 3/N-terminal" evidence="6">
    <location>
        <begin position="32"/>
        <end position="249"/>
    </location>
</feature>
<evidence type="ECO:0000313" key="9">
    <source>
        <dbReference type="Proteomes" id="UP001595530"/>
    </source>
</evidence>
<dbReference type="PROSITE" id="PS01039">
    <property type="entry name" value="SBP_BACTERIAL_3"/>
    <property type="match status" value="1"/>
</dbReference>
<dbReference type="Pfam" id="PF00497">
    <property type="entry name" value="SBP_bac_3"/>
    <property type="match status" value="1"/>
</dbReference>
<reference evidence="9" key="1">
    <citation type="journal article" date="2019" name="Int. J. Syst. Evol. Microbiol.">
        <title>The Global Catalogue of Microorganisms (GCM) 10K type strain sequencing project: providing services to taxonomists for standard genome sequencing and annotation.</title>
        <authorList>
            <consortium name="The Broad Institute Genomics Platform"/>
            <consortium name="The Broad Institute Genome Sequencing Center for Infectious Disease"/>
            <person name="Wu L."/>
            <person name="Ma J."/>
        </authorList>
    </citation>
    <scope>NUCLEOTIDE SEQUENCE [LARGE SCALE GENOMIC DNA]</scope>
    <source>
        <strain evidence="9">KCTC 42986</strain>
    </source>
</reference>
<evidence type="ECO:0000256" key="5">
    <source>
        <dbReference type="SAM" id="SignalP"/>
    </source>
</evidence>
<dbReference type="CDD" id="cd13530">
    <property type="entry name" value="PBP2_peptides_like"/>
    <property type="match status" value="1"/>
</dbReference>
<comment type="caution">
    <text evidence="8">The sequence shown here is derived from an EMBL/GenBank/DDBJ whole genome shotgun (WGS) entry which is preliminary data.</text>
</comment>
<keyword evidence="9" id="KW-1185">Reference proteome</keyword>
<dbReference type="InterPro" id="IPR001320">
    <property type="entry name" value="Iontro_rcpt_C"/>
</dbReference>
<gene>
    <name evidence="8" type="ORF">ACFOFO_13610</name>
</gene>
<evidence type="ECO:0000313" key="8">
    <source>
        <dbReference type="EMBL" id="MFC3108980.1"/>
    </source>
</evidence>
<evidence type="ECO:0000256" key="4">
    <source>
        <dbReference type="RuleBase" id="RU003744"/>
    </source>
</evidence>
<feature type="domain" description="Ionotropic glutamate receptor C-terminal" evidence="7">
    <location>
        <begin position="32"/>
        <end position="248"/>
    </location>
</feature>
<evidence type="ECO:0000259" key="6">
    <source>
        <dbReference type="SMART" id="SM00062"/>
    </source>
</evidence>
<dbReference type="SUPFAM" id="SSF53850">
    <property type="entry name" value="Periplasmic binding protein-like II"/>
    <property type="match status" value="1"/>
</dbReference>
<name>A0ABV7F215_9BURK</name>
<dbReference type="EMBL" id="JBHRTP010000040">
    <property type="protein sequence ID" value="MFC3108980.1"/>
    <property type="molecule type" value="Genomic_DNA"/>
</dbReference>
<evidence type="ECO:0000256" key="2">
    <source>
        <dbReference type="ARBA" id="ARBA00010333"/>
    </source>
</evidence>
<comment type="similarity">
    <text evidence="2 4">Belongs to the bacterial solute-binding protein 3 family.</text>
</comment>
<dbReference type="RefSeq" id="WP_390331787.1">
    <property type="nucleotide sequence ID" value="NZ_JBHRTP010000040.1"/>
</dbReference>
<evidence type="ECO:0000259" key="7">
    <source>
        <dbReference type="SMART" id="SM00079"/>
    </source>
</evidence>
<dbReference type="InterPro" id="IPR018313">
    <property type="entry name" value="SBP_3_CS"/>
</dbReference>
<dbReference type="SMART" id="SM00079">
    <property type="entry name" value="PBPe"/>
    <property type="match status" value="1"/>
</dbReference>
<comment type="subcellular location">
    <subcellularLocation>
        <location evidence="1">Cell envelope</location>
    </subcellularLocation>
</comment>
<dbReference type="PANTHER" id="PTHR35936">
    <property type="entry name" value="MEMBRANE-BOUND LYTIC MUREIN TRANSGLYCOSYLASE F"/>
    <property type="match status" value="1"/>
</dbReference>
<sequence length="253" mass="27671">MKLFHAFITILLCIAALTAQSRTLDEIKKDGKIIIATEGAYPPFNYFQGSKLTGFEVELGDAVAKKMGLAVEWKSLTFDALLAGLRQDRWDVVMASFGITEERSKAVGFTSPHYCSGGVIVSKDPAIRTAESLRDKVVAVQTGSTYFESVKKLPGVKEVKNFPQDIDARSALINGRVDAWVSDLFAVKIALETNPGAGLKMGRFLFVERIAAAIKKGNPTLTAAYDKALAELMTDGTYKNLSEKYFKGDIRCL</sequence>
<dbReference type="SMART" id="SM00062">
    <property type="entry name" value="PBPb"/>
    <property type="match status" value="1"/>
</dbReference>
<feature type="chain" id="PRO_5045416205" evidence="5">
    <location>
        <begin position="22"/>
        <end position="253"/>
    </location>
</feature>
<organism evidence="8 9">
    <name type="scientific">Undibacterium arcticum</name>
    <dbReference type="NCBI Taxonomy" id="1762892"/>
    <lineage>
        <taxon>Bacteria</taxon>
        <taxon>Pseudomonadati</taxon>
        <taxon>Pseudomonadota</taxon>
        <taxon>Betaproteobacteria</taxon>
        <taxon>Burkholderiales</taxon>
        <taxon>Oxalobacteraceae</taxon>
        <taxon>Undibacterium</taxon>
    </lineage>
</organism>
<dbReference type="Gene3D" id="3.40.190.10">
    <property type="entry name" value="Periplasmic binding protein-like II"/>
    <property type="match status" value="2"/>
</dbReference>
<dbReference type="PANTHER" id="PTHR35936:SF19">
    <property type="entry name" value="AMINO-ACID-BINDING PROTEIN YXEM-RELATED"/>
    <property type="match status" value="1"/>
</dbReference>
<proteinExistence type="inferred from homology"/>
<feature type="signal peptide" evidence="5">
    <location>
        <begin position="1"/>
        <end position="21"/>
    </location>
</feature>
<keyword evidence="3 5" id="KW-0732">Signal</keyword>
<accession>A0ABV7F215</accession>
<evidence type="ECO:0000256" key="1">
    <source>
        <dbReference type="ARBA" id="ARBA00004196"/>
    </source>
</evidence>
<protein>
    <submittedName>
        <fullName evidence="8">ABC transporter substrate-binding protein</fullName>
    </submittedName>
</protein>
<dbReference type="Proteomes" id="UP001595530">
    <property type="component" value="Unassembled WGS sequence"/>
</dbReference>
<evidence type="ECO:0000256" key="3">
    <source>
        <dbReference type="ARBA" id="ARBA00022729"/>
    </source>
</evidence>